<dbReference type="Gene3D" id="3.50.30.50">
    <property type="entry name" value="Putative cyclase"/>
    <property type="match status" value="1"/>
</dbReference>
<organism evidence="1 2">
    <name type="scientific">Actinophytocola oryzae</name>
    <dbReference type="NCBI Taxonomy" id="502181"/>
    <lineage>
        <taxon>Bacteria</taxon>
        <taxon>Bacillati</taxon>
        <taxon>Actinomycetota</taxon>
        <taxon>Actinomycetes</taxon>
        <taxon>Pseudonocardiales</taxon>
        <taxon>Pseudonocardiaceae</taxon>
    </lineage>
</organism>
<accession>A0A4R7VHM5</accession>
<name>A0A4R7VHM5_9PSEU</name>
<evidence type="ECO:0000313" key="2">
    <source>
        <dbReference type="Proteomes" id="UP000294927"/>
    </source>
</evidence>
<dbReference type="AlphaFoldDB" id="A0A4R7VHM5"/>
<dbReference type="InterPro" id="IPR007325">
    <property type="entry name" value="KFase/CYL"/>
</dbReference>
<proteinExistence type="predicted"/>
<dbReference type="Proteomes" id="UP000294927">
    <property type="component" value="Unassembled WGS sequence"/>
</dbReference>
<dbReference type="InterPro" id="IPR037175">
    <property type="entry name" value="KFase_sf"/>
</dbReference>
<dbReference type="Pfam" id="PF04199">
    <property type="entry name" value="Cyclase"/>
    <property type="match status" value="1"/>
</dbReference>
<sequence>MTELVDLSQEFYEGMPVYPGLVPTRLWEHQSHADTRLPDGTSYSSCGMALSDHAGTHVDAPNHIDPGAASVDRIPLSACYGPALCLSVSGGDGPVTSARLAAAVEACGQEPRRGDVLLLHTGVHDRFGGTPRYLTDYHGLDGTACEWVVDHGVAAVGVDQPSPDGPDGSISPAHLRFTAENVLIYENLANLGRVAGRRFVFAGFPVLLRGSTGAPVRAVAIMTADA</sequence>
<dbReference type="OrthoDB" id="7067800at2"/>
<keyword evidence="2" id="KW-1185">Reference proteome</keyword>
<dbReference type="EMBL" id="SOCP01000008">
    <property type="protein sequence ID" value="TDV48655.1"/>
    <property type="molecule type" value="Genomic_DNA"/>
</dbReference>
<reference evidence="1 2" key="1">
    <citation type="submission" date="2019-03" db="EMBL/GenBank/DDBJ databases">
        <title>Genomic Encyclopedia of Archaeal and Bacterial Type Strains, Phase II (KMG-II): from individual species to whole genera.</title>
        <authorList>
            <person name="Goeker M."/>
        </authorList>
    </citation>
    <scope>NUCLEOTIDE SEQUENCE [LARGE SCALE GENOMIC DNA]</scope>
    <source>
        <strain evidence="1 2">DSM 45499</strain>
    </source>
</reference>
<dbReference type="RefSeq" id="WP_133904713.1">
    <property type="nucleotide sequence ID" value="NZ_SOCP01000008.1"/>
</dbReference>
<protein>
    <submittedName>
        <fullName evidence="1">Kynurenine formamidase</fullName>
    </submittedName>
</protein>
<gene>
    <name evidence="1" type="ORF">CLV71_10815</name>
</gene>
<dbReference type="SUPFAM" id="SSF102198">
    <property type="entry name" value="Putative cyclase"/>
    <property type="match status" value="1"/>
</dbReference>
<evidence type="ECO:0000313" key="1">
    <source>
        <dbReference type="EMBL" id="TDV48655.1"/>
    </source>
</evidence>
<dbReference type="PANTHER" id="PTHR31118:SF32">
    <property type="entry name" value="KYNURENINE FORMAMIDASE"/>
    <property type="match status" value="1"/>
</dbReference>
<dbReference type="GO" id="GO:0004061">
    <property type="term" value="F:arylformamidase activity"/>
    <property type="evidence" value="ECO:0007669"/>
    <property type="project" value="InterPro"/>
</dbReference>
<dbReference type="PANTHER" id="PTHR31118">
    <property type="entry name" value="CYCLASE-LIKE PROTEIN 2"/>
    <property type="match status" value="1"/>
</dbReference>
<comment type="caution">
    <text evidence="1">The sequence shown here is derived from an EMBL/GenBank/DDBJ whole genome shotgun (WGS) entry which is preliminary data.</text>
</comment>
<dbReference type="GO" id="GO:0019441">
    <property type="term" value="P:L-tryptophan catabolic process to kynurenine"/>
    <property type="evidence" value="ECO:0007669"/>
    <property type="project" value="InterPro"/>
</dbReference>